<evidence type="ECO:0000256" key="1">
    <source>
        <dbReference type="SAM" id="Phobius"/>
    </source>
</evidence>
<keyword evidence="1" id="KW-0812">Transmembrane</keyword>
<feature type="non-terminal residue" evidence="2">
    <location>
        <position position="115"/>
    </location>
</feature>
<evidence type="ECO:0000313" key="2">
    <source>
        <dbReference type="EMBL" id="GAG81846.1"/>
    </source>
</evidence>
<name>X1CC51_9ZZZZ</name>
<protein>
    <submittedName>
        <fullName evidence="2">Uncharacterized protein</fullName>
    </submittedName>
</protein>
<keyword evidence="1" id="KW-1133">Transmembrane helix</keyword>
<dbReference type="EMBL" id="BART01015233">
    <property type="protein sequence ID" value="GAG81846.1"/>
    <property type="molecule type" value="Genomic_DNA"/>
</dbReference>
<organism evidence="2">
    <name type="scientific">marine sediment metagenome</name>
    <dbReference type="NCBI Taxonomy" id="412755"/>
    <lineage>
        <taxon>unclassified sequences</taxon>
        <taxon>metagenomes</taxon>
        <taxon>ecological metagenomes</taxon>
    </lineage>
</organism>
<gene>
    <name evidence="2" type="ORF">S01H4_29639</name>
</gene>
<accession>X1CC51</accession>
<comment type="caution">
    <text evidence="2">The sequence shown here is derived from an EMBL/GenBank/DDBJ whole genome shotgun (WGS) entry which is preliminary data.</text>
</comment>
<proteinExistence type="predicted"/>
<sequence>MEAPEKPVKRELKKICVRCETLENVALHLHTTPEKSIVKSRKYTTTVTTFKGSGGSEHVPICYRCKKLFSRWKILHGLTRPLLIISFVVFGLYLTYSVMDIDKYSIITPPEVKFM</sequence>
<keyword evidence="1" id="KW-0472">Membrane</keyword>
<reference evidence="2" key="1">
    <citation type="journal article" date="2014" name="Front. Microbiol.">
        <title>High frequency of phylogenetically diverse reductive dehalogenase-homologous genes in deep subseafloor sedimentary metagenomes.</title>
        <authorList>
            <person name="Kawai M."/>
            <person name="Futagami T."/>
            <person name="Toyoda A."/>
            <person name="Takaki Y."/>
            <person name="Nishi S."/>
            <person name="Hori S."/>
            <person name="Arai W."/>
            <person name="Tsubouchi T."/>
            <person name="Morono Y."/>
            <person name="Uchiyama I."/>
            <person name="Ito T."/>
            <person name="Fujiyama A."/>
            <person name="Inagaki F."/>
            <person name="Takami H."/>
        </authorList>
    </citation>
    <scope>NUCLEOTIDE SEQUENCE</scope>
    <source>
        <strain evidence="2">Expedition CK06-06</strain>
    </source>
</reference>
<feature type="transmembrane region" description="Helical" evidence="1">
    <location>
        <begin position="74"/>
        <end position="96"/>
    </location>
</feature>
<dbReference type="AlphaFoldDB" id="X1CC51"/>